<dbReference type="GO" id="GO:0003700">
    <property type="term" value="F:DNA-binding transcription factor activity"/>
    <property type="evidence" value="ECO:0007669"/>
    <property type="project" value="TreeGrafter"/>
</dbReference>
<dbReference type="GO" id="GO:0045944">
    <property type="term" value="P:positive regulation of transcription by RNA polymerase II"/>
    <property type="evidence" value="ECO:0007669"/>
    <property type="project" value="TreeGrafter"/>
</dbReference>
<dbReference type="VEuPathDB" id="FungiDB:AB675_5903"/>
<accession>A0A0N0NLC3</accession>
<dbReference type="GO" id="GO:0005634">
    <property type="term" value="C:nucleus"/>
    <property type="evidence" value="ECO:0007669"/>
    <property type="project" value="TreeGrafter"/>
</dbReference>
<evidence type="ECO:0000313" key="2">
    <source>
        <dbReference type="EMBL" id="KPI38879.1"/>
    </source>
</evidence>
<reference evidence="2 3" key="1">
    <citation type="submission" date="2015-06" db="EMBL/GenBank/DDBJ databases">
        <title>Draft genome of the ant-associated black yeast Phialophora attae CBS 131958.</title>
        <authorList>
            <person name="Moreno L.F."/>
            <person name="Stielow B.J."/>
            <person name="de Hoog S."/>
            <person name="Vicente V.A."/>
            <person name="Weiss V.A."/>
            <person name="de Vries M."/>
            <person name="Cruz L.M."/>
            <person name="Souza E.M."/>
        </authorList>
    </citation>
    <scope>NUCLEOTIDE SEQUENCE [LARGE SCALE GENOMIC DNA]</scope>
    <source>
        <strain evidence="2 3">CBS 131958</strain>
    </source>
</reference>
<proteinExistence type="predicted"/>
<protein>
    <submittedName>
        <fullName evidence="2">Uncharacterized protein</fullName>
    </submittedName>
</protein>
<organism evidence="2 3">
    <name type="scientific">Cyphellophora attinorum</name>
    <dbReference type="NCBI Taxonomy" id="1664694"/>
    <lineage>
        <taxon>Eukaryota</taxon>
        <taxon>Fungi</taxon>
        <taxon>Dikarya</taxon>
        <taxon>Ascomycota</taxon>
        <taxon>Pezizomycotina</taxon>
        <taxon>Eurotiomycetes</taxon>
        <taxon>Chaetothyriomycetidae</taxon>
        <taxon>Chaetothyriales</taxon>
        <taxon>Cyphellophoraceae</taxon>
        <taxon>Cyphellophora</taxon>
    </lineage>
</organism>
<dbReference type="STRING" id="1664694.A0A0N0NLC3"/>
<evidence type="ECO:0000256" key="1">
    <source>
        <dbReference type="ARBA" id="ARBA00023242"/>
    </source>
</evidence>
<evidence type="ECO:0000313" key="3">
    <source>
        <dbReference type="Proteomes" id="UP000038010"/>
    </source>
</evidence>
<keyword evidence="1" id="KW-0539">Nucleus</keyword>
<dbReference type="EMBL" id="LFJN01000017">
    <property type="protein sequence ID" value="KPI38879.1"/>
    <property type="molecule type" value="Genomic_DNA"/>
</dbReference>
<dbReference type="AlphaFoldDB" id="A0A0N0NLC3"/>
<gene>
    <name evidence="2" type="ORF">AB675_5903</name>
</gene>
<dbReference type="OrthoDB" id="407832at2759"/>
<dbReference type="PANTHER" id="PTHR37534:SF2">
    <property type="entry name" value="N-ACETYLTRANSFERASE DOMAIN-CONTAINING PROTEIN"/>
    <property type="match status" value="1"/>
</dbReference>
<name>A0A0N0NLC3_9EURO</name>
<dbReference type="Proteomes" id="UP000038010">
    <property type="component" value="Unassembled WGS sequence"/>
</dbReference>
<dbReference type="GO" id="GO:0000976">
    <property type="term" value="F:transcription cis-regulatory region binding"/>
    <property type="evidence" value="ECO:0007669"/>
    <property type="project" value="TreeGrafter"/>
</dbReference>
<dbReference type="GeneID" id="28738032"/>
<sequence>MSAMRTLEPHLPTPDRICQVQVGIFFEMGRQIRKKSDLATTNSTCHHAAKFQFHDEGPDLKNEYCVEESGKPFAYPGQVAAEISAPYITFQGRPSSTITSRSNSCISSSADTARERTNSEISKAATSPAYRAEFPSPLSPSKRPLPNDFTIRPQVDLRLPPIRTLNSTLPLPHPDMRHRYTVYKQPERDISSLHGPDMHGNHDPVPRQIYAEYRRLEDSQAAAVPDEDLLSPEQWQGLFRWPNDQTTKLCTCLMHYFREELAPWFDVGDPSRTFETIVPHEACFHPPLLNAVFVAASRHLLASKKHKASDGRTVQYQNERLDRLNDDMCYRYLDAVIAYLKRATNAAQLCDVEYFAAAVLLRFASDFQRSITGEEEDGVNRTYQSFIRARAFAMADVSASPPNQHNWMQSSHSPHNNQASFQLMQEDNRAWGKKTLLSFEHACNRVALRQEILATIMYISRPKEGRAAINAKFTLPPTWNALRLFPAQEKSKTSSGPTSTSVTWQMCFASMTTKVHHPEAMTFALFANTKSTGSHTSHIRSHPIAINRNRIHRFRIEPMRPLLYRPLGCWAKSTS</sequence>
<dbReference type="PANTHER" id="PTHR37534">
    <property type="entry name" value="TRANSCRIPTIONAL ACTIVATOR PROTEIN UGA3"/>
    <property type="match status" value="1"/>
</dbReference>
<comment type="caution">
    <text evidence="2">The sequence shown here is derived from an EMBL/GenBank/DDBJ whole genome shotgun (WGS) entry which is preliminary data.</text>
</comment>
<dbReference type="RefSeq" id="XP_017998842.1">
    <property type="nucleotide sequence ID" value="XM_018146152.1"/>
</dbReference>
<keyword evidence="3" id="KW-1185">Reference proteome</keyword>